<dbReference type="EMBL" id="LK032241">
    <property type="protein sequence ID" value="CDY29708.1"/>
    <property type="molecule type" value="Genomic_DNA"/>
</dbReference>
<name>A0A078GYP1_BRANA</name>
<reference evidence="11 12" key="1">
    <citation type="journal article" date="2014" name="Science">
        <title>Plant genetics. Early allopolyploid evolution in the post-Neolithic Brassica napus oilseed genome.</title>
        <authorList>
            <person name="Chalhoub B."/>
            <person name="Denoeud F."/>
            <person name="Liu S."/>
            <person name="Parkin I.A."/>
            <person name="Tang H."/>
            <person name="Wang X."/>
            <person name="Chiquet J."/>
            <person name="Belcram H."/>
            <person name="Tong C."/>
            <person name="Samans B."/>
            <person name="Correa M."/>
            <person name="Da Silva C."/>
            <person name="Just J."/>
            <person name="Falentin C."/>
            <person name="Koh C.S."/>
            <person name="Le Clainche I."/>
            <person name="Bernard M."/>
            <person name="Bento P."/>
            <person name="Noel B."/>
            <person name="Labadie K."/>
            <person name="Alberti A."/>
            <person name="Charles M."/>
            <person name="Arnaud D."/>
            <person name="Guo H."/>
            <person name="Daviaud C."/>
            <person name="Alamery S."/>
            <person name="Jabbari K."/>
            <person name="Zhao M."/>
            <person name="Edger P.P."/>
            <person name="Chelaifa H."/>
            <person name="Tack D."/>
            <person name="Lassalle G."/>
            <person name="Mestiri I."/>
            <person name="Schnel N."/>
            <person name="Le Paslier M.C."/>
            <person name="Fan G."/>
            <person name="Renault V."/>
            <person name="Bayer P.E."/>
            <person name="Golicz A.A."/>
            <person name="Manoli S."/>
            <person name="Lee T.H."/>
            <person name="Thi V.H."/>
            <person name="Chalabi S."/>
            <person name="Hu Q."/>
            <person name="Fan C."/>
            <person name="Tollenaere R."/>
            <person name="Lu Y."/>
            <person name="Battail C."/>
            <person name="Shen J."/>
            <person name="Sidebottom C.H."/>
            <person name="Wang X."/>
            <person name="Canaguier A."/>
            <person name="Chauveau A."/>
            <person name="Berard A."/>
            <person name="Deniot G."/>
            <person name="Guan M."/>
            <person name="Liu Z."/>
            <person name="Sun F."/>
            <person name="Lim Y.P."/>
            <person name="Lyons E."/>
            <person name="Town C.D."/>
            <person name="Bancroft I."/>
            <person name="Wang X."/>
            <person name="Meng J."/>
            <person name="Ma J."/>
            <person name="Pires J.C."/>
            <person name="King G.J."/>
            <person name="Brunel D."/>
            <person name="Delourme R."/>
            <person name="Renard M."/>
            <person name="Aury J.M."/>
            <person name="Adams K.L."/>
            <person name="Batley J."/>
            <person name="Snowdon R.J."/>
            <person name="Tost J."/>
            <person name="Edwards D."/>
            <person name="Zhou Y."/>
            <person name="Hua W."/>
            <person name="Sharpe A.G."/>
            <person name="Paterson A.H."/>
            <person name="Guan C."/>
            <person name="Wincker P."/>
        </authorList>
    </citation>
    <scope>NUCLEOTIDE SEQUENCE [LARGE SCALE GENOMIC DNA]</scope>
    <source>
        <strain evidence="12">cv. Darmor-bzh</strain>
    </source>
</reference>
<gene>
    <name evidence="11" type="primary">BnaA04g17190D</name>
    <name evidence="11" type="ORF">GSBRNA2T00043490001</name>
</gene>
<evidence type="ECO:0000256" key="1">
    <source>
        <dbReference type="ARBA" id="ARBA00004167"/>
    </source>
</evidence>
<feature type="domain" description="Trichome birefringence-like C-terminal" evidence="9">
    <location>
        <begin position="115"/>
        <end position="286"/>
    </location>
</feature>
<evidence type="ECO:0000313" key="12">
    <source>
        <dbReference type="Proteomes" id="UP000028999"/>
    </source>
</evidence>
<keyword evidence="5 7" id="KW-1133">Transmembrane helix</keyword>
<dbReference type="PANTHER" id="PTHR32285:SF371">
    <property type="entry name" value="TRICHOME BIREFRINGENCE-LIKE N-TERMINAL DOMAIN-CONTAINING PROTEIN"/>
    <property type="match status" value="1"/>
</dbReference>
<feature type="chain" id="PRO_5001736515" evidence="8">
    <location>
        <begin position="22"/>
        <end position="459"/>
    </location>
</feature>
<dbReference type="InterPro" id="IPR029962">
    <property type="entry name" value="TBL"/>
</dbReference>
<dbReference type="Pfam" id="PF13839">
    <property type="entry name" value="PC-Esterase"/>
    <property type="match status" value="2"/>
</dbReference>
<keyword evidence="6 7" id="KW-0472">Membrane</keyword>
<dbReference type="GO" id="GO:0016413">
    <property type="term" value="F:O-acetyltransferase activity"/>
    <property type="evidence" value="ECO:0000318"/>
    <property type="project" value="GO_Central"/>
</dbReference>
<dbReference type="GO" id="GO:0016020">
    <property type="term" value="C:membrane"/>
    <property type="evidence" value="ECO:0007669"/>
    <property type="project" value="UniProtKB-SubCell"/>
</dbReference>
<dbReference type="InterPro" id="IPR025846">
    <property type="entry name" value="TBL_N"/>
</dbReference>
<dbReference type="Gramene" id="CDY29708">
    <property type="protein sequence ID" value="CDY29708"/>
    <property type="gene ID" value="GSBRNA2T00043490001"/>
</dbReference>
<dbReference type="GO" id="GO:0005794">
    <property type="term" value="C:Golgi apparatus"/>
    <property type="evidence" value="ECO:0000318"/>
    <property type="project" value="GO_Central"/>
</dbReference>
<keyword evidence="4" id="KW-0735">Signal-anchor</keyword>
<feature type="signal peptide" evidence="8">
    <location>
        <begin position="1"/>
        <end position="21"/>
    </location>
</feature>
<feature type="domain" description="Trichome birefringence-like C-terminal" evidence="9">
    <location>
        <begin position="359"/>
        <end position="455"/>
    </location>
</feature>
<proteinExistence type="inferred from homology"/>
<dbReference type="PaxDb" id="3708-A0A078GYP1"/>
<evidence type="ECO:0000256" key="6">
    <source>
        <dbReference type="ARBA" id="ARBA00023136"/>
    </source>
</evidence>
<dbReference type="Proteomes" id="UP000028999">
    <property type="component" value="Unassembled WGS sequence"/>
</dbReference>
<evidence type="ECO:0000259" key="10">
    <source>
        <dbReference type="Pfam" id="PF14416"/>
    </source>
</evidence>
<dbReference type="Pfam" id="PF14416">
    <property type="entry name" value="PMR5N"/>
    <property type="match status" value="1"/>
</dbReference>
<feature type="domain" description="Trichome birefringence-like N-terminal" evidence="10">
    <location>
        <begin position="57"/>
        <end position="111"/>
    </location>
</feature>
<dbReference type="PANTHER" id="PTHR32285">
    <property type="entry name" value="PROTEIN TRICHOME BIREFRINGENCE-LIKE 9-RELATED"/>
    <property type="match status" value="1"/>
</dbReference>
<evidence type="ECO:0000256" key="4">
    <source>
        <dbReference type="ARBA" id="ARBA00022968"/>
    </source>
</evidence>
<dbReference type="STRING" id="3708.A0A078GYP1"/>
<evidence type="ECO:0000256" key="8">
    <source>
        <dbReference type="SAM" id="SignalP"/>
    </source>
</evidence>
<keyword evidence="12" id="KW-1185">Reference proteome</keyword>
<evidence type="ECO:0000259" key="9">
    <source>
        <dbReference type="Pfam" id="PF13839"/>
    </source>
</evidence>
<dbReference type="OMA" id="WWSHKGS"/>
<comment type="subcellular location">
    <subcellularLocation>
        <location evidence="1">Membrane</location>
        <topology evidence="1">Single-pass membrane protein</topology>
    </subcellularLocation>
</comment>
<evidence type="ECO:0000256" key="2">
    <source>
        <dbReference type="ARBA" id="ARBA00007727"/>
    </source>
</evidence>
<evidence type="ECO:0000256" key="7">
    <source>
        <dbReference type="SAM" id="Phobius"/>
    </source>
</evidence>
<evidence type="ECO:0000313" key="11">
    <source>
        <dbReference type="EMBL" id="CDY29708.1"/>
    </source>
</evidence>
<evidence type="ECO:0000256" key="3">
    <source>
        <dbReference type="ARBA" id="ARBA00022692"/>
    </source>
</evidence>
<protein>
    <submittedName>
        <fullName evidence="11">BnaA04g17190D protein</fullName>
    </submittedName>
</protein>
<organism evidence="11 12">
    <name type="scientific">Brassica napus</name>
    <name type="common">Rape</name>
    <dbReference type="NCBI Taxonomy" id="3708"/>
    <lineage>
        <taxon>Eukaryota</taxon>
        <taxon>Viridiplantae</taxon>
        <taxon>Streptophyta</taxon>
        <taxon>Embryophyta</taxon>
        <taxon>Tracheophyta</taxon>
        <taxon>Spermatophyta</taxon>
        <taxon>Magnoliopsida</taxon>
        <taxon>eudicotyledons</taxon>
        <taxon>Gunneridae</taxon>
        <taxon>Pentapetalae</taxon>
        <taxon>rosids</taxon>
        <taxon>malvids</taxon>
        <taxon>Brassicales</taxon>
        <taxon>Brassicaceae</taxon>
        <taxon>Brassiceae</taxon>
        <taxon>Brassica</taxon>
    </lineage>
</organism>
<accession>A0A078GYP1</accession>
<dbReference type="InterPro" id="IPR026057">
    <property type="entry name" value="TBL_C"/>
</dbReference>
<comment type="similarity">
    <text evidence="2">Belongs to the PC-esterase family. TBL subfamily.</text>
</comment>
<feature type="transmembrane region" description="Helical" evidence="7">
    <location>
        <begin position="285"/>
        <end position="308"/>
    </location>
</feature>
<dbReference type="AlphaFoldDB" id="A0A078GYP1"/>
<evidence type="ECO:0000256" key="5">
    <source>
        <dbReference type="ARBA" id="ARBA00022989"/>
    </source>
</evidence>
<keyword evidence="3 7" id="KW-0812">Transmembrane</keyword>
<sequence length="459" mass="52419">MSALQCLTFLFLFLLLQVATPASPLPLDRRRRVLDNSNHSNFAKHPRRVVFPVNRGSCDLFAGEWVRDETYPLYRAEECGGGMIDPGFDCQTYGRPDSDYLKFRWKPFNCDVPSRFNGVKFLQEMRNKTIMFVGDSLGRNQWESLMCMITSSAPFIHTHIIHEDPLSTFKILDYDVKVSFYRAPYLVNIEKIHGKTTLKLDEISVDASAAWRTANVLLFNTGHWWSHTGSLRGWEQMKIGGRYYGDMDRLVAMRKGLTTWSNWVLRYTNSPLTRVFFFSVSPTHYKIVCVLHVLFVYLWAQMIVHLLVMPVRKFLLIATCNARGCIIRLLSIDVDELDVKMCCSPNEWTSGATASTITQGGKTCYGQTKPFSGTSYPTSSYVDQKKVIDQVVKEMKSHVSLMDISMLSALRIDGHPSIYSGDLNPSLKKNPDRSSDCSHWCLPGLPDTWNQLFYAALLF</sequence>
<keyword evidence="8" id="KW-0732">Signal</keyword>